<accession>A0AAW0G7W5</accession>
<proteinExistence type="predicted"/>
<dbReference type="EMBL" id="JASBNA010000019">
    <property type="protein sequence ID" value="KAK7685741.1"/>
    <property type="molecule type" value="Genomic_DNA"/>
</dbReference>
<gene>
    <name evidence="1" type="ORF">QCA50_011087</name>
</gene>
<evidence type="ECO:0000313" key="2">
    <source>
        <dbReference type="Proteomes" id="UP001385951"/>
    </source>
</evidence>
<sequence length="249" mass="28992">MKAISELAHKVTITHVLGIRMRDFDLLGELLDKGARMHCIKHCGVSIMSGPDMDRRSRVNKFLRRINRGQLKVLELDFRRFLAWWKIDRNILVTFTREILHSISSIIIHTPFHWVNLARQLDVLFDFLCLLPTATITDITLHLYISCDGLWRNSLESELIKCDWSGLISAIDKLEKFKQLTLYIALQDQFEETFDEPPVERFSGVGWFNPLQIFEDMKSYVEGKLLNNLRPTSSLCILRQRSTSPTLMV</sequence>
<comment type="caution">
    <text evidence="1">The sequence shown here is derived from an EMBL/GenBank/DDBJ whole genome shotgun (WGS) entry which is preliminary data.</text>
</comment>
<dbReference type="Proteomes" id="UP001385951">
    <property type="component" value="Unassembled WGS sequence"/>
</dbReference>
<keyword evidence="2" id="KW-1185">Reference proteome</keyword>
<evidence type="ECO:0000313" key="1">
    <source>
        <dbReference type="EMBL" id="KAK7685741.1"/>
    </source>
</evidence>
<name>A0AAW0G7W5_9APHY</name>
<protein>
    <submittedName>
        <fullName evidence="1">Uncharacterized protein</fullName>
    </submittedName>
</protein>
<reference evidence="1 2" key="1">
    <citation type="submission" date="2022-09" db="EMBL/GenBank/DDBJ databases">
        <authorList>
            <person name="Palmer J.M."/>
        </authorList>
    </citation>
    <scope>NUCLEOTIDE SEQUENCE [LARGE SCALE GENOMIC DNA]</scope>
    <source>
        <strain evidence="1 2">DSM 7382</strain>
    </source>
</reference>
<organism evidence="1 2">
    <name type="scientific">Cerrena zonata</name>
    <dbReference type="NCBI Taxonomy" id="2478898"/>
    <lineage>
        <taxon>Eukaryota</taxon>
        <taxon>Fungi</taxon>
        <taxon>Dikarya</taxon>
        <taxon>Basidiomycota</taxon>
        <taxon>Agaricomycotina</taxon>
        <taxon>Agaricomycetes</taxon>
        <taxon>Polyporales</taxon>
        <taxon>Cerrenaceae</taxon>
        <taxon>Cerrena</taxon>
    </lineage>
</organism>
<dbReference type="AlphaFoldDB" id="A0AAW0G7W5"/>